<evidence type="ECO:0000259" key="7">
    <source>
        <dbReference type="PROSITE" id="PS50112"/>
    </source>
</evidence>
<keyword evidence="5" id="KW-0418">Kinase</keyword>
<dbReference type="Gene3D" id="2.10.70.100">
    <property type="match status" value="1"/>
</dbReference>
<evidence type="ECO:0000256" key="2">
    <source>
        <dbReference type="ARBA" id="ARBA00012438"/>
    </source>
</evidence>
<dbReference type="InterPro" id="IPR003661">
    <property type="entry name" value="HisK_dim/P_dom"/>
</dbReference>
<dbReference type="Pfam" id="PF13188">
    <property type="entry name" value="PAS_8"/>
    <property type="match status" value="1"/>
</dbReference>
<dbReference type="InterPro" id="IPR000014">
    <property type="entry name" value="PAS"/>
</dbReference>
<keyword evidence="3" id="KW-0597">Phosphoprotein</keyword>
<dbReference type="CDD" id="cd00130">
    <property type="entry name" value="PAS"/>
    <property type="match status" value="1"/>
</dbReference>
<dbReference type="InterPro" id="IPR004358">
    <property type="entry name" value="Sig_transdc_His_kin-like_C"/>
</dbReference>
<dbReference type="SMART" id="SM00388">
    <property type="entry name" value="HisKA"/>
    <property type="match status" value="1"/>
</dbReference>
<accession>A0A2H0LWG1</accession>
<evidence type="ECO:0000259" key="6">
    <source>
        <dbReference type="PROSITE" id="PS50109"/>
    </source>
</evidence>
<feature type="domain" description="PAS" evidence="7">
    <location>
        <begin position="179"/>
        <end position="223"/>
    </location>
</feature>
<dbReference type="SUPFAM" id="SSF55874">
    <property type="entry name" value="ATPase domain of HSP90 chaperone/DNA topoisomerase II/histidine kinase"/>
    <property type="match status" value="1"/>
</dbReference>
<dbReference type="InterPro" id="IPR052162">
    <property type="entry name" value="Sensor_kinase/Photoreceptor"/>
</dbReference>
<dbReference type="InterPro" id="IPR005467">
    <property type="entry name" value="His_kinase_dom"/>
</dbReference>
<dbReference type="PANTHER" id="PTHR43304">
    <property type="entry name" value="PHYTOCHROME-LIKE PROTEIN CPH1"/>
    <property type="match status" value="1"/>
</dbReference>
<dbReference type="Pfam" id="PF02518">
    <property type="entry name" value="HATPase_c"/>
    <property type="match status" value="1"/>
</dbReference>
<dbReference type="PROSITE" id="PS50109">
    <property type="entry name" value="HIS_KIN"/>
    <property type="match status" value="1"/>
</dbReference>
<comment type="caution">
    <text evidence="9">The sequence shown here is derived from an EMBL/GenBank/DDBJ whole genome shotgun (WGS) entry which is preliminary data.</text>
</comment>
<evidence type="ECO:0000313" key="9">
    <source>
        <dbReference type="EMBL" id="PIQ88721.1"/>
    </source>
</evidence>
<feature type="domain" description="PAC" evidence="8">
    <location>
        <begin position="221"/>
        <end position="276"/>
    </location>
</feature>
<dbReference type="Pfam" id="PF08447">
    <property type="entry name" value="PAS_3"/>
    <property type="match status" value="1"/>
</dbReference>
<dbReference type="PRINTS" id="PR00344">
    <property type="entry name" value="BCTRLSENSOR"/>
</dbReference>
<keyword evidence="4" id="KW-0808">Transferase</keyword>
<proteinExistence type="predicted"/>
<comment type="catalytic activity">
    <reaction evidence="1">
        <text>ATP + protein L-histidine = ADP + protein N-phospho-L-histidine.</text>
        <dbReference type="EC" id="2.7.13.3"/>
    </reaction>
</comment>
<dbReference type="InterPro" id="IPR036890">
    <property type="entry name" value="HATPase_C_sf"/>
</dbReference>
<dbReference type="SUPFAM" id="SSF55785">
    <property type="entry name" value="PYP-like sensor domain (PAS domain)"/>
    <property type="match status" value="2"/>
</dbReference>
<dbReference type="GO" id="GO:0000155">
    <property type="term" value="F:phosphorelay sensor kinase activity"/>
    <property type="evidence" value="ECO:0007669"/>
    <property type="project" value="InterPro"/>
</dbReference>
<dbReference type="PROSITE" id="PS50113">
    <property type="entry name" value="PAC"/>
    <property type="match status" value="1"/>
</dbReference>
<name>A0A2H0LWG1_9BACT</name>
<dbReference type="InterPro" id="IPR036097">
    <property type="entry name" value="HisK_dim/P_sf"/>
</dbReference>
<dbReference type="SMART" id="SM00387">
    <property type="entry name" value="HATPase_c"/>
    <property type="match status" value="1"/>
</dbReference>
<dbReference type="Gene3D" id="1.10.287.130">
    <property type="match status" value="1"/>
</dbReference>
<dbReference type="Proteomes" id="UP000229641">
    <property type="component" value="Unassembled WGS sequence"/>
</dbReference>
<evidence type="ECO:0000313" key="10">
    <source>
        <dbReference type="Proteomes" id="UP000229641"/>
    </source>
</evidence>
<dbReference type="PROSITE" id="PS50112">
    <property type="entry name" value="PAS"/>
    <property type="match status" value="1"/>
</dbReference>
<evidence type="ECO:0000256" key="4">
    <source>
        <dbReference type="ARBA" id="ARBA00022679"/>
    </source>
</evidence>
<feature type="domain" description="Histidine kinase" evidence="6">
    <location>
        <begin position="296"/>
        <end position="510"/>
    </location>
</feature>
<protein>
    <recommendedName>
        <fullName evidence="2">histidine kinase</fullName>
        <ecNumber evidence="2">2.7.13.3</ecNumber>
    </recommendedName>
</protein>
<dbReference type="Gene3D" id="3.30.565.10">
    <property type="entry name" value="Histidine kinase-like ATPase, C-terminal domain"/>
    <property type="match status" value="1"/>
</dbReference>
<gene>
    <name evidence="9" type="ORF">COV72_06865</name>
</gene>
<organism evidence="9 10">
    <name type="scientific">Candidatus Ghiorseimicrobium undicola</name>
    <dbReference type="NCBI Taxonomy" id="1974746"/>
    <lineage>
        <taxon>Bacteria</taxon>
        <taxon>Pseudomonadati</taxon>
        <taxon>Candidatus Omnitrophota</taxon>
        <taxon>Candidatus Ghiorseimicrobium</taxon>
    </lineage>
</organism>
<evidence type="ECO:0000256" key="5">
    <source>
        <dbReference type="ARBA" id="ARBA00022777"/>
    </source>
</evidence>
<evidence type="ECO:0000256" key="1">
    <source>
        <dbReference type="ARBA" id="ARBA00000085"/>
    </source>
</evidence>
<dbReference type="AlphaFoldDB" id="A0A2H0LWG1"/>
<dbReference type="InterPro" id="IPR035965">
    <property type="entry name" value="PAS-like_dom_sf"/>
</dbReference>
<evidence type="ECO:0000256" key="3">
    <source>
        <dbReference type="ARBA" id="ARBA00022553"/>
    </source>
</evidence>
<sequence>MKEKTIINNPSHAAFDAFFQNIPVPIFLIDDERRICNVTRAARTFLSEPSKDASGRAFGDVLKCFHSLENPLGCGSGEHCKTCLIRGVVIDALDNGRPSSRIEAELTLGKEKICRSMVISVSPVELLGRRMALLHCEDITELKETKEALEAAKDNLTRAQAVARIGSWHLDIITNKLAWSDETLRIFGFDSGTQLSYEKFLEIVHPDDRDYVNNSWQAALQKQPYDIEHRIIVGGKIKWVREKAEVEFDNQGKPISGIGTVQEITGRKEQEKELHLLRQELMHVSRVTAMGELTAALAHELNQPLMAIMSNAQAAARFLNSKNPDLNEIREIIADIVADDRRASKVINKLRALLKKSEFEFSELDINDVIREVIPLVHSDIVIKSVSFDTYLNENMPPVHGDRIQLQQVLLNLVLNSLDAVSGVKLKRLFILTEQDGNGNAVVTVADTGKGINDEYMKRLFDPFFTTKKEGMGMGLAINKAIIEAHSGTIWAENVSGGGAAFSFSLPLSKRNRK</sequence>
<dbReference type="InterPro" id="IPR000700">
    <property type="entry name" value="PAS-assoc_C"/>
</dbReference>
<dbReference type="SMART" id="SM00091">
    <property type="entry name" value="PAS"/>
    <property type="match status" value="2"/>
</dbReference>
<dbReference type="InterPro" id="IPR003594">
    <property type="entry name" value="HATPase_dom"/>
</dbReference>
<dbReference type="NCBIfam" id="TIGR00229">
    <property type="entry name" value="sensory_box"/>
    <property type="match status" value="1"/>
</dbReference>
<reference evidence="9 10" key="1">
    <citation type="submission" date="2017-09" db="EMBL/GenBank/DDBJ databases">
        <title>Depth-based differentiation of microbial function through sediment-hosted aquifers and enrichment of novel symbionts in the deep terrestrial subsurface.</title>
        <authorList>
            <person name="Probst A.J."/>
            <person name="Ladd B."/>
            <person name="Jarett J.K."/>
            <person name="Geller-Mcgrath D.E."/>
            <person name="Sieber C.M."/>
            <person name="Emerson J.B."/>
            <person name="Anantharaman K."/>
            <person name="Thomas B.C."/>
            <person name="Malmstrom R."/>
            <person name="Stieglmeier M."/>
            <person name="Klingl A."/>
            <person name="Woyke T."/>
            <person name="Ryan C.M."/>
            <person name="Banfield J.F."/>
        </authorList>
    </citation>
    <scope>NUCLEOTIDE SEQUENCE [LARGE SCALE GENOMIC DNA]</scope>
    <source>
        <strain evidence="9">CG11_big_fil_rev_8_21_14_0_20_42_13</strain>
    </source>
</reference>
<dbReference type="Gene3D" id="3.30.450.20">
    <property type="entry name" value="PAS domain"/>
    <property type="match status" value="2"/>
</dbReference>
<dbReference type="PANTHER" id="PTHR43304:SF1">
    <property type="entry name" value="PAC DOMAIN-CONTAINING PROTEIN"/>
    <property type="match status" value="1"/>
</dbReference>
<dbReference type="CDD" id="cd00082">
    <property type="entry name" value="HisKA"/>
    <property type="match status" value="1"/>
</dbReference>
<dbReference type="InterPro" id="IPR013655">
    <property type="entry name" value="PAS_fold_3"/>
</dbReference>
<dbReference type="EC" id="2.7.13.3" evidence="2"/>
<dbReference type="SUPFAM" id="SSF47384">
    <property type="entry name" value="Homodimeric domain of signal transducing histidine kinase"/>
    <property type="match status" value="1"/>
</dbReference>
<evidence type="ECO:0000259" key="8">
    <source>
        <dbReference type="PROSITE" id="PS50113"/>
    </source>
</evidence>
<dbReference type="Pfam" id="PF00512">
    <property type="entry name" value="HisKA"/>
    <property type="match status" value="1"/>
</dbReference>
<dbReference type="EMBL" id="PCWA01000090">
    <property type="protein sequence ID" value="PIQ88721.1"/>
    <property type="molecule type" value="Genomic_DNA"/>
</dbReference>